<feature type="region of interest" description="Disordered" evidence="2">
    <location>
        <begin position="1"/>
        <end position="93"/>
    </location>
</feature>
<dbReference type="Pfam" id="PF12130">
    <property type="entry name" value="bMERB_dom"/>
    <property type="match status" value="1"/>
</dbReference>
<accession>A0A401PKN8</accession>
<keyword evidence="5" id="KW-1185">Reference proteome</keyword>
<dbReference type="PANTHER" id="PTHR23167">
    <property type="entry name" value="CALPONIN HOMOLOGY DOMAIN-CONTAINING PROTEIN DDB_G0272472-RELATED"/>
    <property type="match status" value="1"/>
</dbReference>
<feature type="compositionally biased region" description="Basic and acidic residues" evidence="2">
    <location>
        <begin position="55"/>
        <end position="81"/>
    </location>
</feature>
<dbReference type="OrthoDB" id="20799at2759"/>
<sequence>MFPSFTQGATLSSQDPKQPSLILPPSTLPDQHKGTSSVLPCKPTQGEFHNRGHSANKESNKIIESENQHRNTVEKEKDPASRENVSLKCNNSGQVKPELKSYIQRNSALFSSLRLGSPKAENNEKPLLAVDDAMVTRSKNDIWRLLASLKKRSLRNKEMKASLPSVYTSPSSSKLQDSKECPGSRDQKTFTHDSDSESESTSDESSVETSPVSQRARIIQRQLQEVEEKQRLLEERGVLLEKTLRGESELNLKEEPQLMQKWFKLVMEKNALVRYEAEMMIFARELELEDQQSRLQQLLRDRMAVDDSTKAEKEIVEEKQVLNEMLEVIKQRDKLVILLEEQRLQEKEEDQDLESWLVAKGYKFNWS</sequence>
<dbReference type="STRING" id="75743.A0A401PKN8"/>
<evidence type="ECO:0000256" key="1">
    <source>
        <dbReference type="SAM" id="Coils"/>
    </source>
</evidence>
<name>A0A401PKN8_SCYTO</name>
<keyword evidence="1" id="KW-0175">Coiled coil</keyword>
<comment type="caution">
    <text evidence="4">The sequence shown here is derived from an EMBL/GenBank/DDBJ whole genome shotgun (WGS) entry which is preliminary data.</text>
</comment>
<feature type="domain" description="BMERB" evidence="3">
    <location>
        <begin position="203"/>
        <end position="355"/>
    </location>
</feature>
<protein>
    <recommendedName>
        <fullName evidence="3">BMERB domain-containing protein</fullName>
    </recommendedName>
</protein>
<evidence type="ECO:0000313" key="4">
    <source>
        <dbReference type="EMBL" id="GCB73683.1"/>
    </source>
</evidence>
<organism evidence="4 5">
    <name type="scientific">Scyliorhinus torazame</name>
    <name type="common">Cloudy catshark</name>
    <name type="synonym">Catulus torazame</name>
    <dbReference type="NCBI Taxonomy" id="75743"/>
    <lineage>
        <taxon>Eukaryota</taxon>
        <taxon>Metazoa</taxon>
        <taxon>Chordata</taxon>
        <taxon>Craniata</taxon>
        <taxon>Vertebrata</taxon>
        <taxon>Chondrichthyes</taxon>
        <taxon>Elasmobranchii</taxon>
        <taxon>Galeomorphii</taxon>
        <taxon>Galeoidea</taxon>
        <taxon>Carcharhiniformes</taxon>
        <taxon>Scyliorhinidae</taxon>
        <taxon>Scyliorhinus</taxon>
    </lineage>
</organism>
<feature type="coiled-coil region" evidence="1">
    <location>
        <begin position="216"/>
        <end position="243"/>
    </location>
</feature>
<dbReference type="EMBL" id="BFAA01000711">
    <property type="protein sequence ID" value="GCB73683.1"/>
    <property type="molecule type" value="Genomic_DNA"/>
</dbReference>
<dbReference type="PROSITE" id="PS51848">
    <property type="entry name" value="BMERB"/>
    <property type="match status" value="1"/>
</dbReference>
<evidence type="ECO:0000259" key="3">
    <source>
        <dbReference type="PROSITE" id="PS51848"/>
    </source>
</evidence>
<feature type="compositionally biased region" description="Basic and acidic residues" evidence="2">
    <location>
        <begin position="176"/>
        <end position="195"/>
    </location>
</feature>
<dbReference type="OMA" id="PVHRDIS"/>
<feature type="compositionally biased region" description="Polar residues" evidence="2">
    <location>
        <begin position="83"/>
        <end position="93"/>
    </location>
</feature>
<feature type="compositionally biased region" description="Low complexity" evidence="2">
    <location>
        <begin position="162"/>
        <end position="173"/>
    </location>
</feature>
<feature type="region of interest" description="Disordered" evidence="2">
    <location>
        <begin position="159"/>
        <end position="214"/>
    </location>
</feature>
<dbReference type="InterPro" id="IPR050540">
    <property type="entry name" value="F-actin_Monoox_Mical"/>
</dbReference>
<evidence type="ECO:0000256" key="2">
    <source>
        <dbReference type="SAM" id="MobiDB-lite"/>
    </source>
</evidence>
<feature type="compositionally biased region" description="Acidic residues" evidence="2">
    <location>
        <begin position="196"/>
        <end position="206"/>
    </location>
</feature>
<dbReference type="SMART" id="SM01203">
    <property type="entry name" value="DUF3585"/>
    <property type="match status" value="1"/>
</dbReference>
<dbReference type="Proteomes" id="UP000288216">
    <property type="component" value="Unassembled WGS sequence"/>
</dbReference>
<evidence type="ECO:0000313" key="5">
    <source>
        <dbReference type="Proteomes" id="UP000288216"/>
    </source>
</evidence>
<dbReference type="AlphaFoldDB" id="A0A401PKN8"/>
<dbReference type="PANTHER" id="PTHR23167:SF54">
    <property type="entry name" value="[F-ACTIN]-MONOOXYGENASE MICAL"/>
    <property type="match status" value="1"/>
</dbReference>
<proteinExistence type="predicted"/>
<gene>
    <name evidence="4" type="ORF">scyTo_0002764</name>
</gene>
<reference evidence="4 5" key="1">
    <citation type="journal article" date="2018" name="Nat. Ecol. Evol.">
        <title>Shark genomes provide insights into elasmobranch evolution and the origin of vertebrates.</title>
        <authorList>
            <person name="Hara Y"/>
            <person name="Yamaguchi K"/>
            <person name="Onimaru K"/>
            <person name="Kadota M"/>
            <person name="Koyanagi M"/>
            <person name="Keeley SD"/>
            <person name="Tatsumi K"/>
            <person name="Tanaka K"/>
            <person name="Motone F"/>
            <person name="Kageyama Y"/>
            <person name="Nozu R"/>
            <person name="Adachi N"/>
            <person name="Nishimura O"/>
            <person name="Nakagawa R"/>
            <person name="Tanegashima C"/>
            <person name="Kiyatake I"/>
            <person name="Matsumoto R"/>
            <person name="Murakumo K"/>
            <person name="Nishida K"/>
            <person name="Terakita A"/>
            <person name="Kuratani S"/>
            <person name="Sato K"/>
            <person name="Hyodo S Kuraku.S."/>
        </authorList>
    </citation>
    <scope>NUCLEOTIDE SEQUENCE [LARGE SCALE GENOMIC DNA]</scope>
</reference>
<feature type="compositionally biased region" description="Polar residues" evidence="2">
    <location>
        <begin position="1"/>
        <end position="17"/>
    </location>
</feature>
<dbReference type="InterPro" id="IPR022735">
    <property type="entry name" value="bMERB_dom"/>
</dbReference>